<dbReference type="Proteomes" id="UP000821865">
    <property type="component" value="Chromosome 1"/>
</dbReference>
<proteinExistence type="predicted"/>
<sequence length="182" mass="20157">MERKRKYNQYLLDATHEVPVRSRHRAKKEAPLDASLPTLQDDGSTSPDLVSEETRCDRGQPPVNDDSDATVKGASPVPIDDDSPSTYSSSDSSDAETSEDEEHAFEPSDGNADMDERVPLTPCVVYSGHNLEQAEFLHLCVDKERLFMVKNAEEGVIAIMSAFFILNIIYGPKYFSTSAVLE</sequence>
<keyword evidence="2" id="KW-1185">Reference proteome</keyword>
<protein>
    <submittedName>
        <fullName evidence="1">Uncharacterized protein</fullName>
    </submittedName>
</protein>
<reference evidence="1" key="1">
    <citation type="submission" date="2020-05" db="EMBL/GenBank/DDBJ databases">
        <title>Large-scale comparative analyses of tick genomes elucidate their genetic diversity and vector capacities.</title>
        <authorList>
            <person name="Jia N."/>
            <person name="Wang J."/>
            <person name="Shi W."/>
            <person name="Du L."/>
            <person name="Sun Y."/>
            <person name="Zhan W."/>
            <person name="Jiang J."/>
            <person name="Wang Q."/>
            <person name="Zhang B."/>
            <person name="Ji P."/>
            <person name="Sakyi L.B."/>
            <person name="Cui X."/>
            <person name="Yuan T."/>
            <person name="Jiang B."/>
            <person name="Yang W."/>
            <person name="Lam T.T.-Y."/>
            <person name="Chang Q."/>
            <person name="Ding S."/>
            <person name="Wang X."/>
            <person name="Zhu J."/>
            <person name="Ruan X."/>
            <person name="Zhao L."/>
            <person name="Wei J."/>
            <person name="Que T."/>
            <person name="Du C."/>
            <person name="Cheng J."/>
            <person name="Dai P."/>
            <person name="Han X."/>
            <person name="Huang E."/>
            <person name="Gao Y."/>
            <person name="Liu J."/>
            <person name="Shao H."/>
            <person name="Ye R."/>
            <person name="Li L."/>
            <person name="Wei W."/>
            <person name="Wang X."/>
            <person name="Wang C."/>
            <person name="Yang T."/>
            <person name="Huo Q."/>
            <person name="Li W."/>
            <person name="Guo W."/>
            <person name="Chen H."/>
            <person name="Zhou L."/>
            <person name="Ni X."/>
            <person name="Tian J."/>
            <person name="Zhou Y."/>
            <person name="Sheng Y."/>
            <person name="Liu T."/>
            <person name="Pan Y."/>
            <person name="Xia L."/>
            <person name="Li J."/>
            <person name="Zhao F."/>
            <person name="Cao W."/>
        </authorList>
    </citation>
    <scope>NUCLEOTIDE SEQUENCE</scope>
    <source>
        <strain evidence="1">Dsil-2018</strain>
    </source>
</reference>
<dbReference type="EMBL" id="CM023470">
    <property type="protein sequence ID" value="KAH7978034.1"/>
    <property type="molecule type" value="Genomic_DNA"/>
</dbReference>
<evidence type="ECO:0000313" key="2">
    <source>
        <dbReference type="Proteomes" id="UP000821865"/>
    </source>
</evidence>
<evidence type="ECO:0000313" key="1">
    <source>
        <dbReference type="EMBL" id="KAH7978034.1"/>
    </source>
</evidence>
<gene>
    <name evidence="1" type="ORF">HPB49_004297</name>
</gene>
<name>A0ACB8DU22_DERSI</name>
<organism evidence="1 2">
    <name type="scientific">Dermacentor silvarum</name>
    <name type="common">Tick</name>
    <dbReference type="NCBI Taxonomy" id="543639"/>
    <lineage>
        <taxon>Eukaryota</taxon>
        <taxon>Metazoa</taxon>
        <taxon>Ecdysozoa</taxon>
        <taxon>Arthropoda</taxon>
        <taxon>Chelicerata</taxon>
        <taxon>Arachnida</taxon>
        <taxon>Acari</taxon>
        <taxon>Parasitiformes</taxon>
        <taxon>Ixodida</taxon>
        <taxon>Ixodoidea</taxon>
        <taxon>Ixodidae</taxon>
        <taxon>Rhipicephalinae</taxon>
        <taxon>Dermacentor</taxon>
    </lineage>
</organism>
<comment type="caution">
    <text evidence="1">The sequence shown here is derived from an EMBL/GenBank/DDBJ whole genome shotgun (WGS) entry which is preliminary data.</text>
</comment>
<accession>A0ACB8DU22</accession>